<dbReference type="Proteomes" id="UP000243686">
    <property type="component" value="Unassembled WGS sequence"/>
</dbReference>
<evidence type="ECO:0000259" key="1">
    <source>
        <dbReference type="Pfam" id="PF25063"/>
    </source>
</evidence>
<dbReference type="GO" id="GO:0035721">
    <property type="term" value="P:intraciliary retrograde transport"/>
    <property type="evidence" value="ECO:0007669"/>
    <property type="project" value="TreeGrafter"/>
</dbReference>
<evidence type="ECO:0000313" key="2">
    <source>
        <dbReference type="EMBL" id="OON23300.1"/>
    </source>
</evidence>
<dbReference type="EMBL" id="KV891569">
    <property type="protein sequence ID" value="OON23300.1"/>
    <property type="molecule type" value="Genomic_DNA"/>
</dbReference>
<dbReference type="PANTHER" id="PTHR14699">
    <property type="entry name" value="STI2 PROTEIN-RELATED"/>
    <property type="match status" value="1"/>
</dbReference>
<dbReference type="Pfam" id="PF25063">
    <property type="entry name" value="ARM_TT21_C"/>
    <property type="match status" value="1"/>
</dbReference>
<sequence>MQAIAEKSKSHFRKFNSYARLTRERLKKTALVMEINSSKETSGCQLELPTSRLKEDSEDLELSWLLLAEIYIKIGKTELAQELLKRCLQYNKSCTKAYEFTGYVMEKEQNFHEAARNYELAWNISNRSNPSVGYKLAHARLKIRQLLEAIEVCLQAGTQEIRNEDQYILDTFAPLISVAKLTTTDNFPSTPLDYSPE</sequence>
<accession>A0A1S8X975</accession>
<dbReference type="GO" id="GO:0061512">
    <property type="term" value="P:protein localization to cilium"/>
    <property type="evidence" value="ECO:0007669"/>
    <property type="project" value="TreeGrafter"/>
</dbReference>
<evidence type="ECO:0000313" key="3">
    <source>
        <dbReference type="Proteomes" id="UP000243686"/>
    </source>
</evidence>
<dbReference type="SUPFAM" id="SSF48452">
    <property type="entry name" value="TPR-like"/>
    <property type="match status" value="1"/>
</dbReference>
<feature type="domain" description="Tetratricopeptide repeat protein 21A/21B C-terminal ARM" evidence="1">
    <location>
        <begin position="54"/>
        <end position="155"/>
    </location>
</feature>
<proteinExistence type="predicted"/>
<dbReference type="InterPro" id="IPR040364">
    <property type="entry name" value="TTC21A/TTC21B"/>
</dbReference>
<protein>
    <submittedName>
        <fullName evidence="2">Tetratricopeptide repeat protein</fullName>
    </submittedName>
</protein>
<dbReference type="PANTHER" id="PTHR14699:SF0">
    <property type="entry name" value="TETRATRICOPEPTIDE REPEAT PROTEIN 21 HOMOLOG"/>
    <property type="match status" value="1"/>
</dbReference>
<reference evidence="2 3" key="1">
    <citation type="submission" date="2015-03" db="EMBL/GenBank/DDBJ databases">
        <title>Draft genome of the nematode, Opisthorchis viverrini.</title>
        <authorList>
            <person name="Mitreva M."/>
        </authorList>
    </citation>
    <scope>NUCLEOTIDE SEQUENCE [LARGE SCALE GENOMIC DNA]</scope>
    <source>
        <strain evidence="2">Khon Kaen</strain>
    </source>
</reference>
<gene>
    <name evidence="2" type="ORF">X801_00792</name>
</gene>
<dbReference type="Gene3D" id="1.25.40.10">
    <property type="entry name" value="Tetratricopeptide repeat domain"/>
    <property type="match status" value="1"/>
</dbReference>
<keyword evidence="3" id="KW-1185">Reference proteome</keyword>
<dbReference type="GO" id="GO:0005929">
    <property type="term" value="C:cilium"/>
    <property type="evidence" value="ECO:0007669"/>
    <property type="project" value="GOC"/>
</dbReference>
<name>A0A1S8X975_OPIVI</name>
<dbReference type="InterPro" id="IPR056834">
    <property type="entry name" value="ARM_TT21_C"/>
</dbReference>
<organism evidence="2 3">
    <name type="scientific">Opisthorchis viverrini</name>
    <name type="common">Southeast Asian liver fluke</name>
    <dbReference type="NCBI Taxonomy" id="6198"/>
    <lineage>
        <taxon>Eukaryota</taxon>
        <taxon>Metazoa</taxon>
        <taxon>Spiralia</taxon>
        <taxon>Lophotrochozoa</taxon>
        <taxon>Platyhelminthes</taxon>
        <taxon>Trematoda</taxon>
        <taxon>Digenea</taxon>
        <taxon>Opisthorchiida</taxon>
        <taxon>Opisthorchiata</taxon>
        <taxon>Opisthorchiidae</taxon>
        <taxon>Opisthorchis</taxon>
    </lineage>
</organism>
<dbReference type="GO" id="GO:0030991">
    <property type="term" value="C:intraciliary transport particle A"/>
    <property type="evidence" value="ECO:0007669"/>
    <property type="project" value="TreeGrafter"/>
</dbReference>
<dbReference type="AlphaFoldDB" id="A0A1S8X975"/>
<dbReference type="InterPro" id="IPR011990">
    <property type="entry name" value="TPR-like_helical_dom_sf"/>
</dbReference>